<name>A0ABD5CAP1_9BURK</name>
<evidence type="ECO:0000313" key="3">
    <source>
        <dbReference type="EMBL" id="MDR6202331.1"/>
    </source>
</evidence>
<dbReference type="InterPro" id="IPR034904">
    <property type="entry name" value="FSCA_dom_sf"/>
</dbReference>
<sequence length="190" mass="20670">MTTSTASTAALDDAIDDATLERAWAVLEAVPDPEIPVVSIRELGILRDVRRTDDGTLEVVITPTYSGCPAMSQIAEDVAHALDVAGLTPYRIATVLAPAWTTDWMTVEARDKLRAYGIAPPTGNCGSPADSGLRPREKVMRFVPRALPAPLCPRCGSVHTERLAQFGSTACKALYRCLDCREPFDYFKPY</sequence>
<proteinExistence type="predicted"/>
<feature type="domain" description="MIP18 family-like" evidence="1">
    <location>
        <begin position="22"/>
        <end position="83"/>
    </location>
</feature>
<dbReference type="Pfam" id="PF23451">
    <property type="entry name" value="Zn_ribbon_PaaD"/>
    <property type="match status" value="1"/>
</dbReference>
<dbReference type="RefSeq" id="WP_006053054.1">
    <property type="nucleotide sequence ID" value="NZ_ATXV01000014.1"/>
</dbReference>
<evidence type="ECO:0000259" key="2">
    <source>
        <dbReference type="Pfam" id="PF23451"/>
    </source>
</evidence>
<feature type="domain" description="PaaD zinc beta ribbon" evidence="2">
    <location>
        <begin position="151"/>
        <end position="188"/>
    </location>
</feature>
<dbReference type="InterPro" id="IPR011883">
    <property type="entry name" value="PaaD-like"/>
</dbReference>
<evidence type="ECO:0000259" key="1">
    <source>
        <dbReference type="Pfam" id="PF01883"/>
    </source>
</evidence>
<protein>
    <submittedName>
        <fullName evidence="3">Ring-1,2-phenylacetyl-CoA epoxidase subunit PaaD</fullName>
    </submittedName>
</protein>
<comment type="caution">
    <text evidence="3">The sequence shown here is derived from an EMBL/GenBank/DDBJ whole genome shotgun (WGS) entry which is preliminary data.</text>
</comment>
<dbReference type="NCBIfam" id="TIGR02159">
    <property type="entry name" value="PA_CoA_Oxy4"/>
    <property type="match status" value="1"/>
</dbReference>
<dbReference type="EMBL" id="JAVIZN010000002">
    <property type="protein sequence ID" value="MDR6202331.1"/>
    <property type="molecule type" value="Genomic_DNA"/>
</dbReference>
<dbReference type="Gene3D" id="3.30.300.130">
    <property type="entry name" value="Fe-S cluster assembly (FSCA)"/>
    <property type="match status" value="1"/>
</dbReference>
<accession>A0ABD5CAP1</accession>
<dbReference type="SUPFAM" id="SSF117916">
    <property type="entry name" value="Fe-S cluster assembly (FSCA) domain-like"/>
    <property type="match status" value="1"/>
</dbReference>
<dbReference type="PANTHER" id="PTHR42831:SF3">
    <property type="entry name" value="1,2-PHENYLACETYL-COA EPOXIDASE, SUBUNIT D-RELATED"/>
    <property type="match status" value="1"/>
</dbReference>
<dbReference type="Proteomes" id="UP001245184">
    <property type="component" value="Unassembled WGS sequence"/>
</dbReference>
<dbReference type="InterPro" id="IPR002744">
    <property type="entry name" value="MIP18-like"/>
</dbReference>
<gene>
    <name evidence="3" type="ORF">QF025_001051</name>
</gene>
<dbReference type="AlphaFoldDB" id="A0ABD5CAP1"/>
<dbReference type="InterPro" id="IPR056572">
    <property type="entry name" value="Zn_ribbon_PaaD"/>
</dbReference>
<organism evidence="3 4">
    <name type="scientific">Paraburkholderia graminis</name>
    <dbReference type="NCBI Taxonomy" id="60548"/>
    <lineage>
        <taxon>Bacteria</taxon>
        <taxon>Pseudomonadati</taxon>
        <taxon>Pseudomonadota</taxon>
        <taxon>Betaproteobacteria</taxon>
        <taxon>Burkholderiales</taxon>
        <taxon>Burkholderiaceae</taxon>
        <taxon>Paraburkholderia</taxon>
    </lineage>
</organism>
<dbReference type="Pfam" id="PF01883">
    <property type="entry name" value="FeS_assembly_P"/>
    <property type="match status" value="1"/>
</dbReference>
<reference evidence="3 4" key="1">
    <citation type="submission" date="2023-08" db="EMBL/GenBank/DDBJ databases">
        <title>Genome sequencing of plant associated microbes to promote plant fitness in Sorghum bicolor and Oryza sativa.</title>
        <authorList>
            <person name="Coleman-Derr D."/>
        </authorList>
    </citation>
    <scope>NUCLEOTIDE SEQUENCE [LARGE SCALE GENOMIC DNA]</scope>
    <source>
        <strain evidence="3 4">SLBN-33</strain>
    </source>
</reference>
<evidence type="ECO:0000313" key="4">
    <source>
        <dbReference type="Proteomes" id="UP001245184"/>
    </source>
</evidence>
<dbReference type="PANTHER" id="PTHR42831">
    <property type="entry name" value="FE-S PROTEIN MATURATION AUXILIARY FACTOR YITW"/>
    <property type="match status" value="1"/>
</dbReference>
<dbReference type="InterPro" id="IPR052339">
    <property type="entry name" value="Fe-S_Maturation_MIP18"/>
</dbReference>